<evidence type="ECO:0000313" key="3">
    <source>
        <dbReference type="Proteomes" id="UP000240883"/>
    </source>
</evidence>
<dbReference type="EMBL" id="KZ678128">
    <property type="protein sequence ID" value="PSN75077.1"/>
    <property type="molecule type" value="Genomic_DNA"/>
</dbReference>
<gene>
    <name evidence="2" type="ORF">BS50DRAFT_32325</name>
</gene>
<reference evidence="2 3" key="1">
    <citation type="journal article" date="2018" name="Front. Microbiol.">
        <title>Genome-Wide Analysis of Corynespora cassiicola Leaf Fall Disease Putative Effectors.</title>
        <authorList>
            <person name="Lopez D."/>
            <person name="Ribeiro S."/>
            <person name="Label P."/>
            <person name="Fumanal B."/>
            <person name="Venisse J.S."/>
            <person name="Kohler A."/>
            <person name="de Oliveira R.R."/>
            <person name="Labutti K."/>
            <person name="Lipzen A."/>
            <person name="Lail K."/>
            <person name="Bauer D."/>
            <person name="Ohm R.A."/>
            <person name="Barry K.W."/>
            <person name="Spatafora J."/>
            <person name="Grigoriev I.V."/>
            <person name="Martin F.M."/>
            <person name="Pujade-Renaud V."/>
        </authorList>
    </citation>
    <scope>NUCLEOTIDE SEQUENCE [LARGE SCALE GENOMIC DNA]</scope>
    <source>
        <strain evidence="2 3">Philippines</strain>
    </source>
</reference>
<feature type="region of interest" description="Disordered" evidence="1">
    <location>
        <begin position="106"/>
        <end position="177"/>
    </location>
</feature>
<evidence type="ECO:0000313" key="2">
    <source>
        <dbReference type="EMBL" id="PSN75077.1"/>
    </source>
</evidence>
<name>A0A2T2PBN5_CORCC</name>
<protein>
    <submittedName>
        <fullName evidence="2">Uncharacterized protein</fullName>
    </submittedName>
</protein>
<keyword evidence="3" id="KW-1185">Reference proteome</keyword>
<dbReference type="AlphaFoldDB" id="A0A2T2PBN5"/>
<accession>A0A2T2PBN5</accession>
<feature type="compositionally biased region" description="Basic and acidic residues" evidence="1">
    <location>
        <begin position="166"/>
        <end position="177"/>
    </location>
</feature>
<feature type="region of interest" description="Disordered" evidence="1">
    <location>
        <begin position="1"/>
        <end position="55"/>
    </location>
</feature>
<proteinExistence type="predicted"/>
<feature type="compositionally biased region" description="Low complexity" evidence="1">
    <location>
        <begin position="38"/>
        <end position="48"/>
    </location>
</feature>
<evidence type="ECO:0000256" key="1">
    <source>
        <dbReference type="SAM" id="MobiDB-lite"/>
    </source>
</evidence>
<organism evidence="2 3">
    <name type="scientific">Corynespora cassiicola Philippines</name>
    <dbReference type="NCBI Taxonomy" id="1448308"/>
    <lineage>
        <taxon>Eukaryota</taxon>
        <taxon>Fungi</taxon>
        <taxon>Dikarya</taxon>
        <taxon>Ascomycota</taxon>
        <taxon>Pezizomycotina</taxon>
        <taxon>Dothideomycetes</taxon>
        <taxon>Pleosporomycetidae</taxon>
        <taxon>Pleosporales</taxon>
        <taxon>Corynesporascaceae</taxon>
        <taxon>Corynespora</taxon>
    </lineage>
</organism>
<sequence>MQPATFDVPLPHPSSESALGPAPPCKHCQTLPDAAKHSTSAPPATASSNLGPEPQPLHALQALHFVVDVPSARACQLCRPWSAAVIGPRRRRRLTVAACHSPVPHWPPSRRTCRERRYSPTRVTGPATAPSSPGPPALRHTAPLRGSPARLPQRQHRSQTANSDPARPELHRCVDSI</sequence>
<dbReference type="Proteomes" id="UP000240883">
    <property type="component" value="Unassembled WGS sequence"/>
</dbReference>